<dbReference type="AlphaFoldDB" id="A0A8J7BXI4"/>
<evidence type="ECO:0000313" key="1">
    <source>
        <dbReference type="EMBL" id="MBD2772983.1"/>
    </source>
</evidence>
<accession>A0A8J7BXI4</accession>
<reference evidence="1" key="1">
    <citation type="submission" date="2020-09" db="EMBL/GenBank/DDBJ databases">
        <title>Iningainema tapete sp. nov. (Scytonemataceae, Cyanobacteria) from greenhouses in central Florida (USA) produces two types of nodularin with biosynthetic potential for microcystin-LR and anabaenopeptins.</title>
        <authorList>
            <person name="Berthold D.E."/>
            <person name="Lefler F.W."/>
            <person name="Huang I.-S."/>
            <person name="Abdulla H."/>
            <person name="Zimba P.V."/>
            <person name="Laughinghouse H.D. IV."/>
        </authorList>
    </citation>
    <scope>NUCLEOTIDE SEQUENCE</scope>
    <source>
        <strain evidence="1">BLCCT55</strain>
    </source>
</reference>
<evidence type="ECO:0000313" key="2">
    <source>
        <dbReference type="Proteomes" id="UP000629098"/>
    </source>
</evidence>
<keyword evidence="2" id="KW-1185">Reference proteome</keyword>
<sequence length="359" mass="41479">MHLPELPDCLSEFWSKDSTATVFYCATTFALEQDADKLYKAIELVNAIPADHPQRQMSDRMIEQWSQALLNLGENTFQQGNIDKAVNIAKMIPDNVSAHQLANNRIKQWKSIWSKAENIYKTASNHVTDEDERDNSYVALTEAKKLLRVGNEFWATTKYQELVHYIQDIKEKKEEPKAQQEKKHIETTKVTETLNSWDKEQETQDIAQLNKARQLANSGKIEDLREAIHEASMIISNRYYEEAQKFIATTRSQIDIADDRYSLQQANELASNNDVLSLQMAINEASLISKERPLHQEANEHIEQWKGKILKLEKESKFKRINKSPSKNLQINNSLDNQQLNTQTTISELEDQYLQSVEP</sequence>
<name>A0A8J7BXI4_9CYAN</name>
<dbReference type="EMBL" id="JACXAE010000048">
    <property type="protein sequence ID" value="MBD2772983.1"/>
    <property type="molecule type" value="Genomic_DNA"/>
</dbReference>
<dbReference type="RefSeq" id="WP_190828209.1">
    <property type="nucleotide sequence ID" value="NZ_CAWPPI010000048.1"/>
</dbReference>
<comment type="caution">
    <text evidence="1">The sequence shown here is derived from an EMBL/GenBank/DDBJ whole genome shotgun (WGS) entry which is preliminary data.</text>
</comment>
<organism evidence="1 2">
    <name type="scientific">Iningainema tapete BLCC-T55</name>
    <dbReference type="NCBI Taxonomy" id="2748662"/>
    <lineage>
        <taxon>Bacteria</taxon>
        <taxon>Bacillati</taxon>
        <taxon>Cyanobacteriota</taxon>
        <taxon>Cyanophyceae</taxon>
        <taxon>Nostocales</taxon>
        <taxon>Scytonemataceae</taxon>
        <taxon>Iningainema tapete</taxon>
    </lineage>
</organism>
<dbReference type="Proteomes" id="UP000629098">
    <property type="component" value="Unassembled WGS sequence"/>
</dbReference>
<gene>
    <name evidence="1" type="ORF">ICL16_13085</name>
</gene>
<protein>
    <submittedName>
        <fullName evidence="1">Uncharacterized protein</fullName>
    </submittedName>
</protein>
<proteinExistence type="predicted"/>